<dbReference type="Pfam" id="PF06777">
    <property type="entry name" value="HBB"/>
    <property type="match status" value="1"/>
</dbReference>
<sequence>MKFYIDDLPILFPYPKIYPEQYAYMCDLKRTLDSNGHCVLEMPSGTGKTVSLLSLIVSYQRFYPAARKLIYCSRTVPEIEKALTELKRLMEYRARYNDPGSNPPCQRDTPLPKGQGEQEDTLALGLSSRKNLCVHPSVGRERKGKTVDARCRDMTNAWVCERGRKEPGSVELCSFHEELGKLEPGHLLPRGVWTLEDVKEYGKQKGICPYFAVRRMMPFVDIIIYSFHYLLDPKVAEQVSKEMSKDAIVVFDEAHNIDNVCIESLSIDLTRPMLDSAYRSIGQLADRVEEVKRTDASKLQEEYARLVEGLQDQAEDREADTFMNNPVLPEDLLQEAVPGNIRRAEHFVAFLKRFIEYLKTRMRVLHVVAETPPSFLQHLKDITYIERKPLRFCAERLRLLVSTLELTRLDEYSSLQKVAAFATLVATYDKGFLLILEPFETEHATVPNPIFHLTCLDASIAIAPVFERFSSVIITSGTISPLDMYPKMLKFETIVQETYPMTLTRQCFMPLVITRGSDQVAISSRFEVRNDLAVVRNYGNILIDYAKIVPDGIVAFFPSYLYMESIVAAWHDMGILDDVWKYKLVFIETPDAPETSIALENYRRACDNGRGAILLSVARGKVSEGIDFDHHYGRAVIMFGVPYQYTESRILKARLEFLRDNYRIKEAAFLTFDAMRHAAQCVGRVLRGKTDYGLMIFADKRFARADKRDKLPRWIAAQIDEAHSNLSSDMALVESARFLKQMAQDMPTTGKNGVSLWDVTDIEKRQAKEKEHFEKLMLEGIQEGQPTNGDGGGDEAMDVDPDDEFAEAFGGDDDEVLAAMDTFDPEEEIEA</sequence>
<dbReference type="GO" id="GO:0045951">
    <property type="term" value="P:positive regulation of mitotic recombination"/>
    <property type="evidence" value="ECO:0007669"/>
    <property type="project" value="TreeGrafter"/>
</dbReference>
<dbReference type="FunCoup" id="A0A316VFR7">
    <property type="interactions" value="657"/>
</dbReference>
<dbReference type="GO" id="GO:0006366">
    <property type="term" value="P:transcription by RNA polymerase II"/>
    <property type="evidence" value="ECO:0007669"/>
    <property type="project" value="TreeGrafter"/>
</dbReference>
<dbReference type="NCBIfam" id="TIGR00604">
    <property type="entry name" value="rad3"/>
    <property type="match status" value="1"/>
</dbReference>
<dbReference type="Pfam" id="PF06733">
    <property type="entry name" value="DEAD_2"/>
    <property type="match status" value="1"/>
</dbReference>
<dbReference type="AlphaFoldDB" id="A0A316VFR7"/>
<dbReference type="Gene3D" id="1.10.275.30">
    <property type="match status" value="1"/>
</dbReference>
<dbReference type="STRING" id="1280837.A0A316VFR7"/>
<dbReference type="GO" id="GO:0043139">
    <property type="term" value="F:5'-3' DNA helicase activity"/>
    <property type="evidence" value="ECO:0007669"/>
    <property type="project" value="UniProtKB-EC"/>
</dbReference>
<keyword evidence="7" id="KW-0227">DNA damage</keyword>
<comment type="catalytic activity">
    <reaction evidence="18">
        <text>ATP + H2O = ADP + phosphate + H(+)</text>
        <dbReference type="Rhea" id="RHEA:13065"/>
        <dbReference type="ChEBI" id="CHEBI:15377"/>
        <dbReference type="ChEBI" id="CHEBI:15378"/>
        <dbReference type="ChEBI" id="CHEBI:30616"/>
        <dbReference type="ChEBI" id="CHEBI:43474"/>
        <dbReference type="ChEBI" id="CHEBI:456216"/>
        <dbReference type="EC" id="5.6.2.3"/>
    </reaction>
</comment>
<dbReference type="InterPro" id="IPR002464">
    <property type="entry name" value="DNA/RNA_helicase_DEAH_CS"/>
</dbReference>
<dbReference type="InterPro" id="IPR045028">
    <property type="entry name" value="DinG/Rad3-like"/>
</dbReference>
<dbReference type="FunFam" id="3.40.50.300:FF:000128">
    <property type="entry name" value="Putative DNA repair helicase RAD3"/>
    <property type="match status" value="1"/>
</dbReference>
<keyword evidence="14" id="KW-0234">DNA repair</keyword>
<keyword evidence="13" id="KW-0238">DNA-binding</keyword>
<dbReference type="EMBL" id="KZ819603">
    <property type="protein sequence ID" value="PWN36366.1"/>
    <property type="molecule type" value="Genomic_DNA"/>
</dbReference>
<dbReference type="CDD" id="cd18788">
    <property type="entry name" value="SF2_C_XPD"/>
    <property type="match status" value="1"/>
</dbReference>
<evidence type="ECO:0000256" key="12">
    <source>
        <dbReference type="ARBA" id="ARBA00023014"/>
    </source>
</evidence>
<dbReference type="GeneID" id="37018776"/>
<keyword evidence="22" id="KW-1185">Reference proteome</keyword>
<evidence type="ECO:0000259" key="20">
    <source>
        <dbReference type="PROSITE" id="PS51193"/>
    </source>
</evidence>
<dbReference type="Gene3D" id="3.40.50.300">
    <property type="entry name" value="P-loop containing nucleotide triphosphate hydrolases"/>
    <property type="match status" value="3"/>
</dbReference>
<evidence type="ECO:0000256" key="8">
    <source>
        <dbReference type="ARBA" id="ARBA00022801"/>
    </source>
</evidence>
<feature type="domain" description="Helicase ATP-binding" evidence="20">
    <location>
        <begin position="7"/>
        <end position="303"/>
    </location>
</feature>
<evidence type="ECO:0000256" key="4">
    <source>
        <dbReference type="ARBA" id="ARBA00022485"/>
    </source>
</evidence>
<proteinExistence type="inferred from homology"/>
<dbReference type="GO" id="GO:0003684">
    <property type="term" value="F:damaged DNA binding"/>
    <property type="evidence" value="ECO:0007669"/>
    <property type="project" value="TreeGrafter"/>
</dbReference>
<dbReference type="GO" id="GO:0006289">
    <property type="term" value="P:nucleotide-excision repair"/>
    <property type="evidence" value="ECO:0007669"/>
    <property type="project" value="InterPro"/>
</dbReference>
<evidence type="ECO:0000256" key="6">
    <source>
        <dbReference type="ARBA" id="ARBA00022741"/>
    </source>
</evidence>
<comment type="subcellular location">
    <subcellularLocation>
        <location evidence="2">Nucleus</location>
    </subcellularLocation>
</comment>
<evidence type="ECO:0000256" key="19">
    <source>
        <dbReference type="SAM" id="MobiDB-lite"/>
    </source>
</evidence>
<dbReference type="PROSITE" id="PS51193">
    <property type="entry name" value="HELICASE_ATP_BIND_2"/>
    <property type="match status" value="1"/>
</dbReference>
<dbReference type="SMART" id="SM00488">
    <property type="entry name" value="DEXDc2"/>
    <property type="match status" value="1"/>
</dbReference>
<comment type="similarity">
    <text evidence="3">Belongs to the helicase family. RAD3/XPD subfamily.</text>
</comment>
<dbReference type="PANTHER" id="PTHR11472">
    <property type="entry name" value="DNA REPAIR DEAD HELICASE RAD3/XP-D SUBFAMILY MEMBER"/>
    <property type="match status" value="1"/>
</dbReference>
<evidence type="ECO:0000256" key="14">
    <source>
        <dbReference type="ARBA" id="ARBA00023204"/>
    </source>
</evidence>
<dbReference type="PANTHER" id="PTHR11472:SF1">
    <property type="entry name" value="GENERAL TRANSCRIPTION AND DNA REPAIR FACTOR IIH HELICASE SUBUNIT XPD"/>
    <property type="match status" value="1"/>
</dbReference>
<gene>
    <name evidence="21" type="ORF">FA14DRAFT_135084</name>
</gene>
<feature type="compositionally biased region" description="Acidic residues" evidence="19">
    <location>
        <begin position="792"/>
        <end position="816"/>
    </location>
</feature>
<keyword evidence="11" id="KW-0408">Iron</keyword>
<evidence type="ECO:0000256" key="13">
    <source>
        <dbReference type="ARBA" id="ARBA00023125"/>
    </source>
</evidence>
<dbReference type="FunFam" id="3.40.50.300:FF:000381">
    <property type="entry name" value="TFIIH basal transcription factor complex helicase subunit"/>
    <property type="match status" value="1"/>
</dbReference>
<dbReference type="GO" id="GO:0051539">
    <property type="term" value="F:4 iron, 4 sulfur cluster binding"/>
    <property type="evidence" value="ECO:0007669"/>
    <property type="project" value="UniProtKB-KW"/>
</dbReference>
<dbReference type="GO" id="GO:0016818">
    <property type="term" value="F:hydrolase activity, acting on acid anhydrides, in phosphorus-containing anhydrides"/>
    <property type="evidence" value="ECO:0007669"/>
    <property type="project" value="InterPro"/>
</dbReference>
<dbReference type="InterPro" id="IPR010614">
    <property type="entry name" value="RAD3-like_helicase_DEAD"/>
</dbReference>
<name>A0A316VFR7_9BASI</name>
<dbReference type="GO" id="GO:0000112">
    <property type="term" value="C:nucleotide-excision repair factor 3 complex"/>
    <property type="evidence" value="ECO:0007669"/>
    <property type="project" value="UniProtKB-ARBA"/>
</dbReference>
<evidence type="ECO:0000256" key="9">
    <source>
        <dbReference type="ARBA" id="ARBA00022806"/>
    </source>
</evidence>
<evidence type="ECO:0000256" key="11">
    <source>
        <dbReference type="ARBA" id="ARBA00023004"/>
    </source>
</evidence>
<dbReference type="Pfam" id="PF13307">
    <property type="entry name" value="Helicase_C_2"/>
    <property type="match status" value="1"/>
</dbReference>
<dbReference type="InterPro" id="IPR027417">
    <property type="entry name" value="P-loop_NTPase"/>
</dbReference>
<dbReference type="InterPro" id="IPR014013">
    <property type="entry name" value="Helic_SF1/SF2_ATP-bd_DinG/Rad3"/>
</dbReference>
<evidence type="ECO:0000256" key="16">
    <source>
        <dbReference type="ARBA" id="ARBA00023242"/>
    </source>
</evidence>
<keyword evidence="16" id="KW-0539">Nucleus</keyword>
<dbReference type="SUPFAM" id="SSF52540">
    <property type="entry name" value="P-loop containing nucleoside triphosphate hydrolases"/>
    <property type="match status" value="2"/>
</dbReference>
<keyword evidence="10" id="KW-0067">ATP-binding</keyword>
<keyword evidence="6" id="KW-0547">Nucleotide-binding</keyword>
<comment type="cofactor">
    <cofactor evidence="1">
        <name>[4Fe-4S] cluster</name>
        <dbReference type="ChEBI" id="CHEBI:49883"/>
    </cofactor>
</comment>
<dbReference type="PRINTS" id="PR00852">
    <property type="entry name" value="XRODRMPGMNTD"/>
</dbReference>
<feature type="region of interest" description="Disordered" evidence="19">
    <location>
        <begin position="782"/>
        <end position="831"/>
    </location>
</feature>
<evidence type="ECO:0000256" key="7">
    <source>
        <dbReference type="ARBA" id="ARBA00022763"/>
    </source>
</evidence>
<evidence type="ECO:0000256" key="17">
    <source>
        <dbReference type="ARBA" id="ARBA00044969"/>
    </source>
</evidence>
<dbReference type="EC" id="5.6.2.3" evidence="17"/>
<dbReference type="GO" id="GO:0046872">
    <property type="term" value="F:metal ion binding"/>
    <property type="evidence" value="ECO:0007669"/>
    <property type="project" value="UniProtKB-KW"/>
</dbReference>
<dbReference type="FunFam" id="3.40.50.300:FF:000135">
    <property type="entry name" value="DNA repair helicase RAD3, putative"/>
    <property type="match status" value="1"/>
</dbReference>
<dbReference type="OrthoDB" id="272481at2759"/>
<evidence type="ECO:0000256" key="3">
    <source>
        <dbReference type="ARBA" id="ARBA00009146"/>
    </source>
</evidence>
<dbReference type="PROSITE" id="PS00690">
    <property type="entry name" value="DEAH_ATP_HELICASE"/>
    <property type="match status" value="1"/>
</dbReference>
<dbReference type="InterPro" id="IPR006554">
    <property type="entry name" value="Helicase-like_DEXD_c2"/>
</dbReference>
<dbReference type="InParanoid" id="A0A316VFR7"/>
<reference evidence="21 22" key="1">
    <citation type="journal article" date="2018" name="Mol. Biol. Evol.">
        <title>Broad Genomic Sampling Reveals a Smut Pathogenic Ancestry of the Fungal Clade Ustilaginomycotina.</title>
        <authorList>
            <person name="Kijpornyongpan T."/>
            <person name="Mondo S.J."/>
            <person name="Barry K."/>
            <person name="Sandor L."/>
            <person name="Lee J."/>
            <person name="Lipzen A."/>
            <person name="Pangilinan J."/>
            <person name="LaButti K."/>
            <person name="Hainaut M."/>
            <person name="Henrissat B."/>
            <person name="Grigoriev I.V."/>
            <person name="Spatafora J.W."/>
            <person name="Aime M.C."/>
        </authorList>
    </citation>
    <scope>NUCLEOTIDE SEQUENCE [LARGE SCALE GENOMIC DNA]</scope>
    <source>
        <strain evidence="21 22">MCA 3882</strain>
    </source>
</reference>
<organism evidence="21 22">
    <name type="scientific">Meira miltonrushii</name>
    <dbReference type="NCBI Taxonomy" id="1280837"/>
    <lineage>
        <taxon>Eukaryota</taxon>
        <taxon>Fungi</taxon>
        <taxon>Dikarya</taxon>
        <taxon>Basidiomycota</taxon>
        <taxon>Ustilaginomycotina</taxon>
        <taxon>Exobasidiomycetes</taxon>
        <taxon>Exobasidiales</taxon>
        <taxon>Brachybasidiaceae</taxon>
        <taxon>Meira</taxon>
    </lineage>
</organism>
<dbReference type="InterPro" id="IPR013020">
    <property type="entry name" value="Rad3/Chl1-like"/>
</dbReference>
<evidence type="ECO:0000256" key="1">
    <source>
        <dbReference type="ARBA" id="ARBA00001966"/>
    </source>
</evidence>
<evidence type="ECO:0000256" key="15">
    <source>
        <dbReference type="ARBA" id="ARBA00023235"/>
    </source>
</evidence>
<dbReference type="InterPro" id="IPR001945">
    <property type="entry name" value="RAD3/XPD"/>
</dbReference>
<evidence type="ECO:0000313" key="22">
    <source>
        <dbReference type="Proteomes" id="UP000245771"/>
    </source>
</evidence>
<keyword evidence="4" id="KW-0004">4Fe-4S</keyword>
<dbReference type="GO" id="GO:0005524">
    <property type="term" value="F:ATP binding"/>
    <property type="evidence" value="ECO:0007669"/>
    <property type="project" value="UniProtKB-KW"/>
</dbReference>
<evidence type="ECO:0000256" key="5">
    <source>
        <dbReference type="ARBA" id="ARBA00022723"/>
    </source>
</evidence>
<dbReference type="RefSeq" id="XP_025356668.1">
    <property type="nucleotide sequence ID" value="XM_025496995.1"/>
</dbReference>
<evidence type="ECO:0000256" key="18">
    <source>
        <dbReference type="ARBA" id="ARBA00048954"/>
    </source>
</evidence>
<keyword evidence="9 21" id="KW-0347">Helicase</keyword>
<keyword evidence="5" id="KW-0479">Metal-binding</keyword>
<protein>
    <recommendedName>
        <fullName evidence="17">DNA 5'-3' helicase</fullName>
        <ecNumber evidence="17">5.6.2.3</ecNumber>
    </recommendedName>
</protein>
<keyword evidence="8" id="KW-0378">Hydrolase</keyword>
<keyword evidence="15" id="KW-0413">Isomerase</keyword>
<dbReference type="SMART" id="SM00491">
    <property type="entry name" value="HELICc2"/>
    <property type="match status" value="1"/>
</dbReference>
<evidence type="ECO:0000313" key="21">
    <source>
        <dbReference type="EMBL" id="PWN36366.1"/>
    </source>
</evidence>
<accession>A0A316VFR7</accession>
<dbReference type="Proteomes" id="UP000245771">
    <property type="component" value="Unassembled WGS sequence"/>
</dbReference>
<evidence type="ECO:0000256" key="2">
    <source>
        <dbReference type="ARBA" id="ARBA00004123"/>
    </source>
</evidence>
<dbReference type="InterPro" id="IPR006555">
    <property type="entry name" value="ATP-dep_Helicase_C"/>
</dbReference>
<evidence type="ECO:0000256" key="10">
    <source>
        <dbReference type="ARBA" id="ARBA00022840"/>
    </source>
</evidence>
<keyword evidence="12" id="KW-0411">Iron-sulfur</keyword>
<feature type="region of interest" description="Disordered" evidence="19">
    <location>
        <begin position="95"/>
        <end position="117"/>
    </location>
</feature>
<dbReference type="InterPro" id="IPR010643">
    <property type="entry name" value="HBB"/>
</dbReference>